<evidence type="ECO:0000313" key="4">
    <source>
        <dbReference type="Proteomes" id="UP000002762"/>
    </source>
</evidence>
<sequence>MSIKKDLFQGLSAFPITPADPDGTVDTSALVGILEKLDIPGIDSIGLLGSTGNYLYLTREQRKRAIHAAVQALQGRKPLIVSAGALRTDDAQRLAKDAEEAGVDGLLLAPVSYTPLTDEEVYTHYESVAGSTTLPICIYHTPSTTHFTFSDALLARIAALPNVVALKQPSPTAEPKARHEELRAKLPSGFSIGYSADWLVAEPLLAGGDVWYSAIAGVLPGPSVALMNSIRKGDHAEVKRISAVLQPIWELFQEFGDGRVVFALANELGLCKAAPPRPILPVAAEHHGRIRSAPPFPTTGGTAPPPSPSSRCLRSFSPACRYVAYPQLGHAMHHDLLFRAANYRPPPPPPRHHAHPNAYPTTTSSSANPVDWVVCYERVVSCAAALVTRLPRRRHEARNHFALALAASHGLPAHDLL</sequence>
<dbReference type="PANTHER" id="PTHR12128:SF66">
    <property type="entry name" value="4-HYDROXY-2-OXOGLUTARATE ALDOLASE, MITOCHONDRIAL"/>
    <property type="match status" value="1"/>
</dbReference>
<accession>J4W1V1</accession>
<dbReference type="PANTHER" id="PTHR12128">
    <property type="entry name" value="DIHYDRODIPICOLINATE SYNTHASE"/>
    <property type="match status" value="1"/>
</dbReference>
<dbReference type="CDD" id="cd00408">
    <property type="entry name" value="DHDPS-like"/>
    <property type="match status" value="1"/>
</dbReference>
<name>J4W1V1_BEAB2</name>
<feature type="region of interest" description="Disordered" evidence="2">
    <location>
        <begin position="342"/>
        <end position="365"/>
    </location>
</feature>
<dbReference type="InterPro" id="IPR002220">
    <property type="entry name" value="DapA-like"/>
</dbReference>
<dbReference type="OrthoDB" id="191315at2759"/>
<dbReference type="SMART" id="SM01130">
    <property type="entry name" value="DHDPS"/>
    <property type="match status" value="1"/>
</dbReference>
<dbReference type="PRINTS" id="PR00146">
    <property type="entry name" value="DHPICSNTHASE"/>
</dbReference>
<dbReference type="InParanoid" id="J4W1V1"/>
<dbReference type="EMBL" id="JH725168">
    <property type="protein sequence ID" value="EJP64455.1"/>
    <property type="molecule type" value="Genomic_DNA"/>
</dbReference>
<gene>
    <name evidence="3" type="ORF">BBA_06449</name>
</gene>
<proteinExistence type="predicted"/>
<dbReference type="Proteomes" id="UP000002762">
    <property type="component" value="Unassembled WGS sequence"/>
</dbReference>
<dbReference type="Gene3D" id="3.20.20.70">
    <property type="entry name" value="Aldolase class I"/>
    <property type="match status" value="1"/>
</dbReference>
<evidence type="ECO:0000313" key="3">
    <source>
        <dbReference type="EMBL" id="EJP64455.1"/>
    </source>
</evidence>
<reference evidence="3 4" key="1">
    <citation type="journal article" date="2012" name="Sci. Rep.">
        <title>Genomic perspectives on the evolution of fungal entomopathogenicity in Beauveria bassiana.</title>
        <authorList>
            <person name="Xiao G."/>
            <person name="Ying S.H."/>
            <person name="Zheng P."/>
            <person name="Wang Z.L."/>
            <person name="Zhang S."/>
            <person name="Xie X.Q."/>
            <person name="Shang Y."/>
            <person name="St Leger R.J."/>
            <person name="Zhao G.P."/>
            <person name="Wang C."/>
            <person name="Feng M.G."/>
        </authorList>
    </citation>
    <scope>NUCLEOTIDE SEQUENCE [LARGE SCALE GENOMIC DNA]</scope>
    <source>
        <strain evidence="3 4">ARSEF 2860</strain>
    </source>
</reference>
<organism evidence="3 4">
    <name type="scientific">Beauveria bassiana (strain ARSEF 2860)</name>
    <name type="common">White muscardine disease fungus</name>
    <name type="synonym">Tritirachium shiotae</name>
    <dbReference type="NCBI Taxonomy" id="655819"/>
    <lineage>
        <taxon>Eukaryota</taxon>
        <taxon>Fungi</taxon>
        <taxon>Dikarya</taxon>
        <taxon>Ascomycota</taxon>
        <taxon>Pezizomycotina</taxon>
        <taxon>Sordariomycetes</taxon>
        <taxon>Hypocreomycetidae</taxon>
        <taxon>Hypocreales</taxon>
        <taxon>Cordycipitaceae</taxon>
        <taxon>Beauveria</taxon>
    </lineage>
</organism>
<keyword evidence="4" id="KW-1185">Reference proteome</keyword>
<keyword evidence="1" id="KW-0456">Lyase</keyword>
<evidence type="ECO:0000256" key="2">
    <source>
        <dbReference type="SAM" id="MobiDB-lite"/>
    </source>
</evidence>
<dbReference type="RefSeq" id="XP_008599768.1">
    <property type="nucleotide sequence ID" value="XM_008601546.1"/>
</dbReference>
<dbReference type="Pfam" id="PF00701">
    <property type="entry name" value="DHDPS"/>
    <property type="match status" value="1"/>
</dbReference>
<dbReference type="SUPFAM" id="SSF51569">
    <property type="entry name" value="Aldolase"/>
    <property type="match status" value="1"/>
</dbReference>
<dbReference type="AlphaFoldDB" id="J4W1V1"/>
<evidence type="ECO:0000256" key="1">
    <source>
        <dbReference type="ARBA" id="ARBA00023239"/>
    </source>
</evidence>
<protein>
    <submittedName>
        <fullName evidence="3">Dihydrodipicolinate synthetase</fullName>
    </submittedName>
</protein>
<dbReference type="InterPro" id="IPR013785">
    <property type="entry name" value="Aldolase_TIM"/>
</dbReference>
<feature type="region of interest" description="Disordered" evidence="2">
    <location>
        <begin position="291"/>
        <end position="310"/>
    </location>
</feature>
<dbReference type="HOGENOM" id="CLU_049343_5_0_1"/>
<dbReference type="GO" id="GO:0008840">
    <property type="term" value="F:4-hydroxy-tetrahydrodipicolinate synthase activity"/>
    <property type="evidence" value="ECO:0007669"/>
    <property type="project" value="TreeGrafter"/>
</dbReference>
<dbReference type="GeneID" id="19889461"/>